<feature type="domain" description="DUF7595" evidence="2">
    <location>
        <begin position="135"/>
        <end position="320"/>
    </location>
</feature>
<dbReference type="AlphaFoldDB" id="A0A835EA18"/>
<dbReference type="EMBL" id="JACEFO010002124">
    <property type="protein sequence ID" value="KAF8679409.1"/>
    <property type="molecule type" value="Genomic_DNA"/>
</dbReference>
<dbReference type="Proteomes" id="UP000636709">
    <property type="component" value="Unassembled WGS sequence"/>
</dbReference>
<protein>
    <recommendedName>
        <fullName evidence="2">DUF7595 domain-containing protein</fullName>
    </recommendedName>
</protein>
<feature type="region of interest" description="Disordered" evidence="1">
    <location>
        <begin position="10"/>
        <end position="38"/>
    </location>
</feature>
<evidence type="ECO:0000313" key="4">
    <source>
        <dbReference type="Proteomes" id="UP000636709"/>
    </source>
</evidence>
<name>A0A835EA18_9POAL</name>
<keyword evidence="4" id="KW-1185">Reference proteome</keyword>
<reference evidence="3" key="1">
    <citation type="submission" date="2020-07" db="EMBL/GenBank/DDBJ databases">
        <title>Genome sequence and genetic diversity analysis of an under-domesticated orphan crop, white fonio (Digitaria exilis).</title>
        <authorList>
            <person name="Bennetzen J.L."/>
            <person name="Chen S."/>
            <person name="Ma X."/>
            <person name="Wang X."/>
            <person name="Yssel A.E.J."/>
            <person name="Chaluvadi S.R."/>
            <person name="Johnson M."/>
            <person name="Gangashetty P."/>
            <person name="Hamidou F."/>
            <person name="Sanogo M.D."/>
            <person name="Zwaenepoel A."/>
            <person name="Wallace J."/>
            <person name="Van De Peer Y."/>
            <person name="Van Deynze A."/>
        </authorList>
    </citation>
    <scope>NUCLEOTIDE SEQUENCE</scope>
    <source>
        <tissue evidence="3">Leaves</tissue>
    </source>
</reference>
<gene>
    <name evidence="3" type="ORF">HU200_045753</name>
</gene>
<dbReference type="PANTHER" id="PTHR35828:SF23">
    <property type="entry name" value="F-BOX DOMAIN-CONTAINING PROTEIN"/>
    <property type="match status" value="1"/>
</dbReference>
<organism evidence="3 4">
    <name type="scientific">Digitaria exilis</name>
    <dbReference type="NCBI Taxonomy" id="1010633"/>
    <lineage>
        <taxon>Eukaryota</taxon>
        <taxon>Viridiplantae</taxon>
        <taxon>Streptophyta</taxon>
        <taxon>Embryophyta</taxon>
        <taxon>Tracheophyta</taxon>
        <taxon>Spermatophyta</taxon>
        <taxon>Magnoliopsida</taxon>
        <taxon>Liliopsida</taxon>
        <taxon>Poales</taxon>
        <taxon>Poaceae</taxon>
        <taxon>PACMAD clade</taxon>
        <taxon>Panicoideae</taxon>
        <taxon>Panicodae</taxon>
        <taxon>Paniceae</taxon>
        <taxon>Anthephorinae</taxon>
        <taxon>Digitaria</taxon>
    </lineage>
</organism>
<dbReference type="Pfam" id="PF24523">
    <property type="entry name" value="DUF7595"/>
    <property type="match status" value="1"/>
</dbReference>
<accession>A0A835EA18</accession>
<proteinExistence type="predicted"/>
<dbReference type="InterPro" id="IPR056016">
    <property type="entry name" value="DUF7595"/>
</dbReference>
<dbReference type="OrthoDB" id="620691at2759"/>
<dbReference type="PANTHER" id="PTHR35828">
    <property type="entry name" value="OS08G0203800 PROTEIN-RELATED"/>
    <property type="match status" value="1"/>
</dbReference>
<comment type="caution">
    <text evidence="3">The sequence shown here is derived from an EMBL/GenBank/DDBJ whole genome shotgun (WGS) entry which is preliminary data.</text>
</comment>
<evidence type="ECO:0000256" key="1">
    <source>
        <dbReference type="SAM" id="MobiDB-lite"/>
    </source>
</evidence>
<evidence type="ECO:0000313" key="3">
    <source>
        <dbReference type="EMBL" id="KAF8679409.1"/>
    </source>
</evidence>
<evidence type="ECO:0000259" key="2">
    <source>
        <dbReference type="Pfam" id="PF24523"/>
    </source>
</evidence>
<sequence length="335" mass="36757">MTELVVDPIAVPDSGDAAARPPAQTTGPLRRRRRHQRQAPSLPLDVVLAIAARTDAPTLVRFAATCADARRRLADDPNLRGRLRLRHAVDRFVPPLLRGDLFHERHTYPHRDSDMYLADFATTKLRRVTAAAGYPVTWRDGLLLLRMDKNHLRVCDPATGRSQAVPLPDPPPARSAQANEEYALLVGEDAASSAAAASTAGRPFQVLFAYIEVSKHRRYLQVQTFSPEHGGGAWSSRAEIRTPNLHGSRLIRGLGKAMVVGGAVHWLCLTDAGAYAVRLHVRAAQVTVTALPESVPHTQQRWWHGSPLMATSSPGGSLVVCSHSKLPRTYVEFCR</sequence>